<proteinExistence type="predicted"/>
<feature type="signal peptide" evidence="1">
    <location>
        <begin position="1"/>
        <end position="22"/>
    </location>
</feature>
<reference evidence="2" key="1">
    <citation type="journal article" date="2020" name="Phytopathology">
        <title>Genome sequence of the chestnut blight fungus Cryphonectria parasitica EP155: A fundamental resource for an archetypical invasive plant pathogen.</title>
        <authorList>
            <person name="Crouch J.A."/>
            <person name="Dawe A."/>
            <person name="Aerts A."/>
            <person name="Barry K."/>
            <person name="Churchill A.C.L."/>
            <person name="Grimwood J."/>
            <person name="Hillman B."/>
            <person name="Milgroom M.G."/>
            <person name="Pangilinan J."/>
            <person name="Smith M."/>
            <person name="Salamov A."/>
            <person name="Schmutz J."/>
            <person name="Yadav J."/>
            <person name="Grigoriev I.V."/>
            <person name="Nuss D."/>
        </authorList>
    </citation>
    <scope>NUCLEOTIDE SEQUENCE</scope>
    <source>
        <strain evidence="2">EP155</strain>
    </source>
</reference>
<evidence type="ECO:0000256" key="1">
    <source>
        <dbReference type="SAM" id="SignalP"/>
    </source>
</evidence>
<sequence length="182" mass="20215">IELQNLVFTLLAALQVLPAARILRTSRDKSLFVEILRLNVTIATSDFDFDRLHPLLKASADGADDSAIWKLVKSAVAEATPPPRPIASSIQQTPWLRNTSSFPNSSEYRKHVDGILKEELGHLYVGIPKFWDKYFGGVDGLETASVFFKQCMSGPTPMFDDGWTTWPAGAGEDDVLEWISSF</sequence>
<dbReference type="RefSeq" id="XP_040779619.1">
    <property type="nucleotide sequence ID" value="XM_040918772.1"/>
</dbReference>
<evidence type="ECO:0000313" key="3">
    <source>
        <dbReference type="Proteomes" id="UP000803844"/>
    </source>
</evidence>
<evidence type="ECO:0000313" key="2">
    <source>
        <dbReference type="EMBL" id="KAF3768658.1"/>
    </source>
</evidence>
<dbReference type="AlphaFoldDB" id="A0A9P4Y8D4"/>
<gene>
    <name evidence="2" type="ORF">M406DRAFT_28806</name>
</gene>
<dbReference type="Proteomes" id="UP000803844">
    <property type="component" value="Unassembled WGS sequence"/>
</dbReference>
<accession>A0A9P4Y8D4</accession>
<feature type="non-terminal residue" evidence="2">
    <location>
        <position position="1"/>
    </location>
</feature>
<dbReference type="OrthoDB" id="5239118at2759"/>
<keyword evidence="1" id="KW-0732">Signal</keyword>
<organism evidence="2 3">
    <name type="scientific">Cryphonectria parasitica (strain ATCC 38755 / EP155)</name>
    <dbReference type="NCBI Taxonomy" id="660469"/>
    <lineage>
        <taxon>Eukaryota</taxon>
        <taxon>Fungi</taxon>
        <taxon>Dikarya</taxon>
        <taxon>Ascomycota</taxon>
        <taxon>Pezizomycotina</taxon>
        <taxon>Sordariomycetes</taxon>
        <taxon>Sordariomycetidae</taxon>
        <taxon>Diaporthales</taxon>
        <taxon>Cryphonectriaceae</taxon>
        <taxon>Cryphonectria-Endothia species complex</taxon>
        <taxon>Cryphonectria</taxon>
    </lineage>
</organism>
<feature type="chain" id="PRO_5040434765" evidence="1">
    <location>
        <begin position="23"/>
        <end position="182"/>
    </location>
</feature>
<feature type="non-terminal residue" evidence="2">
    <location>
        <position position="182"/>
    </location>
</feature>
<protein>
    <submittedName>
        <fullName evidence="2">Uncharacterized protein</fullName>
    </submittedName>
</protein>
<keyword evidence="3" id="KW-1185">Reference proteome</keyword>
<dbReference type="GeneID" id="63835901"/>
<comment type="caution">
    <text evidence="2">The sequence shown here is derived from an EMBL/GenBank/DDBJ whole genome shotgun (WGS) entry which is preliminary data.</text>
</comment>
<dbReference type="EMBL" id="MU032345">
    <property type="protein sequence ID" value="KAF3768658.1"/>
    <property type="molecule type" value="Genomic_DNA"/>
</dbReference>
<name>A0A9P4Y8D4_CRYP1</name>